<dbReference type="PROSITE" id="PS00211">
    <property type="entry name" value="ABC_TRANSPORTER_1"/>
    <property type="match status" value="1"/>
</dbReference>
<name>A0A0X3BJC9_9EURY</name>
<dbReference type="InterPro" id="IPR003593">
    <property type="entry name" value="AAA+_ATPase"/>
</dbReference>
<accession>A0A0X3BJC9</accession>
<protein>
    <submittedName>
        <fullName evidence="10">Xenobiotic-transporting ATPase</fullName>
        <ecNumber evidence="10">3.6.3.44</ecNumber>
    </submittedName>
</protein>
<dbReference type="SUPFAM" id="SSF52540">
    <property type="entry name" value="P-loop containing nucleoside triphosphate hydrolases"/>
    <property type="match status" value="1"/>
</dbReference>
<evidence type="ECO:0000313" key="11">
    <source>
        <dbReference type="Proteomes" id="UP000069850"/>
    </source>
</evidence>
<evidence type="ECO:0000256" key="4">
    <source>
        <dbReference type="ARBA" id="ARBA00022840"/>
    </source>
</evidence>
<dbReference type="Gene3D" id="3.40.50.300">
    <property type="entry name" value="P-loop containing nucleotide triphosphate hydrolases"/>
    <property type="match status" value="1"/>
</dbReference>
<dbReference type="Proteomes" id="UP000069850">
    <property type="component" value="Chromosome 1"/>
</dbReference>
<keyword evidence="10" id="KW-0378">Hydrolase</keyword>
<keyword evidence="2 7" id="KW-0812">Transmembrane</keyword>
<dbReference type="InterPro" id="IPR027417">
    <property type="entry name" value="P-loop_NTPase"/>
</dbReference>
<evidence type="ECO:0000256" key="5">
    <source>
        <dbReference type="ARBA" id="ARBA00022989"/>
    </source>
</evidence>
<dbReference type="PROSITE" id="PS50929">
    <property type="entry name" value="ABC_TM1F"/>
    <property type="match status" value="1"/>
</dbReference>
<dbReference type="Pfam" id="PF00664">
    <property type="entry name" value="ABC_membrane"/>
    <property type="match status" value="1"/>
</dbReference>
<dbReference type="Pfam" id="PF00005">
    <property type="entry name" value="ABC_tran"/>
    <property type="match status" value="1"/>
</dbReference>
<dbReference type="SUPFAM" id="SSF90123">
    <property type="entry name" value="ABC transporter transmembrane region"/>
    <property type="match status" value="1"/>
</dbReference>
<feature type="transmembrane region" description="Helical" evidence="7">
    <location>
        <begin position="92"/>
        <end position="114"/>
    </location>
</feature>
<dbReference type="GO" id="GO:0140359">
    <property type="term" value="F:ABC-type transporter activity"/>
    <property type="evidence" value="ECO:0007669"/>
    <property type="project" value="InterPro"/>
</dbReference>
<dbReference type="PANTHER" id="PTHR24221">
    <property type="entry name" value="ATP-BINDING CASSETTE SUB-FAMILY B"/>
    <property type="match status" value="1"/>
</dbReference>
<dbReference type="PANTHER" id="PTHR24221:SF654">
    <property type="entry name" value="ATP-BINDING CASSETTE SUB-FAMILY B MEMBER 6"/>
    <property type="match status" value="1"/>
</dbReference>
<dbReference type="EMBL" id="LT158599">
    <property type="protein sequence ID" value="CVK32252.1"/>
    <property type="molecule type" value="Genomic_DNA"/>
</dbReference>
<sequence>MKDLIDDVITQRKTESFTYLIGLLFLICISSSIARYFSVSLTGKISAKVTNSIRKGIFISLQCKKLNEIYKVKSGDVLSRFMNDIYVCQNLFTSYIVQLFSCVFGIIFPLTIMLMLKWDLTVICIAPIVIYVPLSFYFGQFLKMGQKKILEINGKISTFLRESLSMIPLIKSFGLEKYQQVRFEENLDTYYNSILSVSHVSALYLSITNALIFFPLLMLFIVGGKMAINEIISIGTLFAFSAYLMQFYSPVNSLANLWSNIKMSSAAFDRLHEIVELEAESDGKMDLKSENKEIVFENVSFSYGKNKIFERLNITFKKGMNFVIGANGSGKTTIFHLLIKLYTVEAGAIKIDSQDISEVSLPSLRRNIALLSQNIQLIDSSIYENILLGNLSASEDAVVNAAKKAKIHDFIVRLPNGYNSLVGEDGLALSGGERQKISLARAILKDSPIILLDEVTSPIDKESRDCIYNVLRELSSGKIIIIATHDCSEIREGDWIVDLNKVNVGNRILAPLL</sequence>
<evidence type="ECO:0000256" key="6">
    <source>
        <dbReference type="ARBA" id="ARBA00023136"/>
    </source>
</evidence>
<proteinExistence type="predicted"/>
<dbReference type="EC" id="3.6.3.44" evidence="10"/>
<dbReference type="Gene3D" id="1.20.1560.10">
    <property type="entry name" value="ABC transporter type 1, transmembrane domain"/>
    <property type="match status" value="1"/>
</dbReference>
<dbReference type="InterPro" id="IPR039421">
    <property type="entry name" value="Type_1_exporter"/>
</dbReference>
<keyword evidence="4" id="KW-0067">ATP-binding</keyword>
<dbReference type="InterPro" id="IPR003439">
    <property type="entry name" value="ABC_transporter-like_ATP-bd"/>
</dbReference>
<dbReference type="InterPro" id="IPR036640">
    <property type="entry name" value="ABC1_TM_sf"/>
</dbReference>
<evidence type="ECO:0000256" key="7">
    <source>
        <dbReference type="SAM" id="Phobius"/>
    </source>
</evidence>
<dbReference type="GO" id="GO:0016020">
    <property type="term" value="C:membrane"/>
    <property type="evidence" value="ECO:0007669"/>
    <property type="project" value="UniProtKB-SubCell"/>
</dbReference>
<dbReference type="PROSITE" id="PS50893">
    <property type="entry name" value="ABC_TRANSPORTER_2"/>
    <property type="match status" value="1"/>
</dbReference>
<reference evidence="10 11" key="1">
    <citation type="submission" date="2016-01" db="EMBL/GenBank/DDBJ databases">
        <authorList>
            <person name="Manzoor S."/>
        </authorList>
    </citation>
    <scope>NUCLEOTIDE SEQUENCE [LARGE SCALE GENOMIC DNA]</scope>
    <source>
        <strain evidence="10">Methanoculleus sp MAB1</strain>
    </source>
</reference>
<organism evidence="10 11">
    <name type="scientific">Methanoculleus bourgensis</name>
    <dbReference type="NCBI Taxonomy" id="83986"/>
    <lineage>
        <taxon>Archaea</taxon>
        <taxon>Methanobacteriati</taxon>
        <taxon>Methanobacteriota</taxon>
        <taxon>Stenosarchaea group</taxon>
        <taxon>Methanomicrobia</taxon>
        <taxon>Methanomicrobiales</taxon>
        <taxon>Methanomicrobiaceae</taxon>
        <taxon>Methanoculleus</taxon>
    </lineage>
</organism>
<evidence type="ECO:0000256" key="2">
    <source>
        <dbReference type="ARBA" id="ARBA00022692"/>
    </source>
</evidence>
<feature type="domain" description="ABC transporter" evidence="8">
    <location>
        <begin position="294"/>
        <end position="513"/>
    </location>
</feature>
<gene>
    <name evidence="10" type="ORF">MMAB1_1038</name>
</gene>
<dbReference type="GO" id="GO:0005524">
    <property type="term" value="F:ATP binding"/>
    <property type="evidence" value="ECO:0007669"/>
    <property type="project" value="UniProtKB-KW"/>
</dbReference>
<dbReference type="AlphaFoldDB" id="A0A0X3BJC9"/>
<feature type="transmembrane region" description="Helical" evidence="7">
    <location>
        <begin position="202"/>
        <end position="221"/>
    </location>
</feature>
<dbReference type="CDD" id="cd07346">
    <property type="entry name" value="ABC_6TM_exporters"/>
    <property type="match status" value="1"/>
</dbReference>
<keyword evidence="5 7" id="KW-1133">Transmembrane helix</keyword>
<comment type="subcellular location">
    <subcellularLocation>
        <location evidence="1">Membrane</location>
        <topology evidence="1">Multi-pass membrane protein</topology>
    </subcellularLocation>
</comment>
<evidence type="ECO:0000256" key="3">
    <source>
        <dbReference type="ARBA" id="ARBA00022741"/>
    </source>
</evidence>
<dbReference type="GO" id="GO:0016887">
    <property type="term" value="F:ATP hydrolysis activity"/>
    <property type="evidence" value="ECO:0007669"/>
    <property type="project" value="InterPro"/>
</dbReference>
<keyword evidence="3" id="KW-0547">Nucleotide-binding</keyword>
<feature type="transmembrane region" description="Helical" evidence="7">
    <location>
        <begin position="17"/>
        <end position="38"/>
    </location>
</feature>
<keyword evidence="6 7" id="KW-0472">Membrane</keyword>
<feature type="transmembrane region" description="Helical" evidence="7">
    <location>
        <begin position="227"/>
        <end position="245"/>
    </location>
</feature>
<dbReference type="InterPro" id="IPR011527">
    <property type="entry name" value="ABC1_TM_dom"/>
</dbReference>
<dbReference type="SMART" id="SM00382">
    <property type="entry name" value="AAA"/>
    <property type="match status" value="1"/>
</dbReference>
<evidence type="ECO:0000259" key="9">
    <source>
        <dbReference type="PROSITE" id="PS50929"/>
    </source>
</evidence>
<evidence type="ECO:0000259" key="8">
    <source>
        <dbReference type="PROSITE" id="PS50893"/>
    </source>
</evidence>
<feature type="transmembrane region" description="Helical" evidence="7">
    <location>
        <begin position="120"/>
        <end position="139"/>
    </location>
</feature>
<evidence type="ECO:0000256" key="1">
    <source>
        <dbReference type="ARBA" id="ARBA00004141"/>
    </source>
</evidence>
<evidence type="ECO:0000313" key="10">
    <source>
        <dbReference type="EMBL" id="CVK32252.1"/>
    </source>
</evidence>
<feature type="domain" description="ABC transmembrane type-1" evidence="9">
    <location>
        <begin position="1"/>
        <end position="263"/>
    </location>
</feature>
<dbReference type="KEGG" id="mema:MMAB1_1038"/>
<dbReference type="OrthoDB" id="121502at2157"/>
<dbReference type="InterPro" id="IPR017871">
    <property type="entry name" value="ABC_transporter-like_CS"/>
</dbReference>